<keyword evidence="2" id="KW-1185">Reference proteome</keyword>
<sequence>MDLDRMVGPERPGTQSETVANRLAALFCSSDITQRLSQTVHVQRKVQPAGRWSRCVYLTSTVFPGLSPESLTSDSMREIEATLEASFYRPIIRNDSQQSGLR</sequence>
<organism evidence="1 2">
    <name type="scientific">Elysia crispata</name>
    <name type="common">lettuce slug</name>
    <dbReference type="NCBI Taxonomy" id="231223"/>
    <lineage>
        <taxon>Eukaryota</taxon>
        <taxon>Metazoa</taxon>
        <taxon>Spiralia</taxon>
        <taxon>Lophotrochozoa</taxon>
        <taxon>Mollusca</taxon>
        <taxon>Gastropoda</taxon>
        <taxon>Heterobranchia</taxon>
        <taxon>Euthyneura</taxon>
        <taxon>Panpulmonata</taxon>
        <taxon>Sacoglossa</taxon>
        <taxon>Placobranchoidea</taxon>
        <taxon>Plakobranchidae</taxon>
        <taxon>Elysia</taxon>
    </lineage>
</organism>
<dbReference type="EMBL" id="JAWDGP010000985">
    <property type="protein sequence ID" value="KAK3795794.1"/>
    <property type="molecule type" value="Genomic_DNA"/>
</dbReference>
<dbReference type="Proteomes" id="UP001283361">
    <property type="component" value="Unassembled WGS sequence"/>
</dbReference>
<proteinExistence type="predicted"/>
<protein>
    <submittedName>
        <fullName evidence="1">Uncharacterized protein</fullName>
    </submittedName>
</protein>
<evidence type="ECO:0000313" key="1">
    <source>
        <dbReference type="EMBL" id="KAK3795794.1"/>
    </source>
</evidence>
<evidence type="ECO:0000313" key="2">
    <source>
        <dbReference type="Proteomes" id="UP001283361"/>
    </source>
</evidence>
<name>A0AAE1E649_9GAST</name>
<gene>
    <name evidence="1" type="ORF">RRG08_059392</name>
</gene>
<reference evidence="1" key="1">
    <citation type="journal article" date="2023" name="G3 (Bethesda)">
        <title>A reference genome for the long-term kleptoplast-retaining sea slug Elysia crispata morphotype clarki.</title>
        <authorList>
            <person name="Eastman K.E."/>
            <person name="Pendleton A.L."/>
            <person name="Shaikh M.A."/>
            <person name="Suttiyut T."/>
            <person name="Ogas R."/>
            <person name="Tomko P."/>
            <person name="Gavelis G."/>
            <person name="Widhalm J.R."/>
            <person name="Wisecaver J.H."/>
        </authorList>
    </citation>
    <scope>NUCLEOTIDE SEQUENCE</scope>
    <source>
        <strain evidence="1">ECLA1</strain>
    </source>
</reference>
<comment type="caution">
    <text evidence="1">The sequence shown here is derived from an EMBL/GenBank/DDBJ whole genome shotgun (WGS) entry which is preliminary data.</text>
</comment>
<dbReference type="AlphaFoldDB" id="A0AAE1E649"/>
<accession>A0AAE1E649</accession>